<dbReference type="InterPro" id="IPR036365">
    <property type="entry name" value="PGBD-like_sf"/>
</dbReference>
<dbReference type="RefSeq" id="WP_089014960.1">
    <property type="nucleotide sequence ID" value="NZ_LT607754.1"/>
</dbReference>
<dbReference type="InterPro" id="IPR036366">
    <property type="entry name" value="PGBDSf"/>
</dbReference>
<sequence length="248" mass="27387">MSSADKIIAIADGERGYHEGPNNLTKYGKWYASGFENVRWCDMFVSWCADQAGLSKIVGRFAFTPSHANWFKGKNQWGSRPRRGAIAFFQLPGGPDRINHVGIVIRTLPDGGIVTIEGNVSDRVDRVVRRSHIVGYGYPAYPGVGRTPSEVPPFPLPKGWYYGPATAGPHAVTGQQGPKAYRDGLRAWQQRMHVRGWHIGTDGLYNDRTAKVCKQFQEQKGLLVDGKADGKIGQVTWSAAWTTPVTSE</sequence>
<dbReference type="Pfam" id="PF05257">
    <property type="entry name" value="CHAP"/>
    <property type="match status" value="1"/>
</dbReference>
<proteinExistence type="predicted"/>
<dbReference type="SUPFAM" id="SSF54001">
    <property type="entry name" value="Cysteine proteinases"/>
    <property type="match status" value="1"/>
</dbReference>
<gene>
    <name evidence="3" type="ORF">GA0070613_5637</name>
</gene>
<accession>A0A1C5JX24</accession>
<feature type="domain" description="Peptidoglycan binding-like" evidence="1">
    <location>
        <begin position="185"/>
        <end position="230"/>
    </location>
</feature>
<evidence type="ECO:0000313" key="3">
    <source>
        <dbReference type="EMBL" id="SCG74871.1"/>
    </source>
</evidence>
<dbReference type="Gene3D" id="1.10.101.10">
    <property type="entry name" value="PGBD-like superfamily/PGBD"/>
    <property type="match status" value="1"/>
</dbReference>
<dbReference type="InterPro" id="IPR038765">
    <property type="entry name" value="Papain-like_cys_pep_sf"/>
</dbReference>
<protein>
    <submittedName>
        <fullName evidence="3">Putative peptidoglycan binding domain-containing protein</fullName>
    </submittedName>
</protein>
<evidence type="ECO:0000259" key="2">
    <source>
        <dbReference type="Pfam" id="PF05257"/>
    </source>
</evidence>
<dbReference type="EMBL" id="LT607754">
    <property type="protein sequence ID" value="SCG74871.1"/>
    <property type="molecule type" value="Genomic_DNA"/>
</dbReference>
<feature type="domain" description="Peptidase C51" evidence="2">
    <location>
        <begin position="37"/>
        <end position="119"/>
    </location>
</feature>
<dbReference type="AlphaFoldDB" id="A0A1C5JX24"/>
<dbReference type="InterPro" id="IPR002477">
    <property type="entry name" value="Peptidoglycan-bd-like"/>
</dbReference>
<dbReference type="Pfam" id="PF01471">
    <property type="entry name" value="PG_binding_1"/>
    <property type="match status" value="1"/>
</dbReference>
<organism evidence="3 4">
    <name type="scientific">Micromonospora inositola</name>
    <dbReference type="NCBI Taxonomy" id="47865"/>
    <lineage>
        <taxon>Bacteria</taxon>
        <taxon>Bacillati</taxon>
        <taxon>Actinomycetota</taxon>
        <taxon>Actinomycetes</taxon>
        <taxon>Micromonosporales</taxon>
        <taxon>Micromonosporaceae</taxon>
        <taxon>Micromonospora</taxon>
    </lineage>
</organism>
<reference evidence="4" key="1">
    <citation type="submission" date="2016-06" db="EMBL/GenBank/DDBJ databases">
        <authorList>
            <person name="Varghese N."/>
            <person name="Submissions Spin"/>
        </authorList>
    </citation>
    <scope>NUCLEOTIDE SEQUENCE [LARGE SCALE GENOMIC DNA]</scope>
    <source>
        <strain evidence="4">DSM 43819</strain>
    </source>
</reference>
<name>A0A1C5JX24_9ACTN</name>
<dbReference type="SUPFAM" id="SSF47090">
    <property type="entry name" value="PGBD-like"/>
    <property type="match status" value="1"/>
</dbReference>
<dbReference type="InterPro" id="IPR007921">
    <property type="entry name" value="CHAP_dom"/>
</dbReference>
<evidence type="ECO:0000259" key="1">
    <source>
        <dbReference type="Pfam" id="PF01471"/>
    </source>
</evidence>
<evidence type="ECO:0000313" key="4">
    <source>
        <dbReference type="Proteomes" id="UP000198221"/>
    </source>
</evidence>
<dbReference type="Proteomes" id="UP000198221">
    <property type="component" value="Chromosome I"/>
</dbReference>
<keyword evidence="4" id="KW-1185">Reference proteome</keyword>